<dbReference type="PANTHER" id="PTHR37299">
    <property type="entry name" value="TRANSCRIPTIONAL REGULATOR-RELATED"/>
    <property type="match status" value="1"/>
</dbReference>
<keyword evidence="1" id="KW-0597">Phosphoprotein</keyword>
<dbReference type="Gene3D" id="3.40.50.2300">
    <property type="match status" value="1"/>
</dbReference>
<dbReference type="SMART" id="SM00850">
    <property type="entry name" value="LytTR"/>
    <property type="match status" value="1"/>
</dbReference>
<dbReference type="InterPro" id="IPR011006">
    <property type="entry name" value="CheY-like_superfamily"/>
</dbReference>
<dbReference type="Pfam" id="PF04397">
    <property type="entry name" value="LytTR"/>
    <property type="match status" value="1"/>
</dbReference>
<reference evidence="4" key="1">
    <citation type="submission" date="2023-06" db="EMBL/GenBank/DDBJ databases">
        <title>Genomic of Agaribacillus aureum.</title>
        <authorList>
            <person name="Wang G."/>
        </authorList>
    </citation>
    <scope>NUCLEOTIDE SEQUENCE</scope>
    <source>
        <strain evidence="4">BMA12</strain>
    </source>
</reference>
<comment type="caution">
    <text evidence="4">The sequence shown here is derived from an EMBL/GenBank/DDBJ whole genome shotgun (WGS) entry which is preliminary data.</text>
</comment>
<dbReference type="SMART" id="SM00448">
    <property type="entry name" value="REC"/>
    <property type="match status" value="1"/>
</dbReference>
<evidence type="ECO:0000313" key="4">
    <source>
        <dbReference type="EMBL" id="MDN5214887.1"/>
    </source>
</evidence>
<feature type="domain" description="HTH LytTR-type" evidence="3">
    <location>
        <begin position="145"/>
        <end position="238"/>
    </location>
</feature>
<dbReference type="PANTHER" id="PTHR37299:SF1">
    <property type="entry name" value="STAGE 0 SPORULATION PROTEIN A HOMOLOG"/>
    <property type="match status" value="1"/>
</dbReference>
<evidence type="ECO:0000259" key="3">
    <source>
        <dbReference type="PROSITE" id="PS50930"/>
    </source>
</evidence>
<dbReference type="PROSITE" id="PS50930">
    <property type="entry name" value="HTH_LYTTR"/>
    <property type="match status" value="1"/>
</dbReference>
<gene>
    <name evidence="4" type="ORF">QQ020_22595</name>
</gene>
<dbReference type="SUPFAM" id="SSF52172">
    <property type="entry name" value="CheY-like"/>
    <property type="match status" value="1"/>
</dbReference>
<keyword evidence="5" id="KW-1185">Reference proteome</keyword>
<dbReference type="GO" id="GO:0003677">
    <property type="term" value="F:DNA binding"/>
    <property type="evidence" value="ECO:0007669"/>
    <property type="project" value="UniProtKB-KW"/>
</dbReference>
<dbReference type="InterPro" id="IPR046947">
    <property type="entry name" value="LytR-like"/>
</dbReference>
<dbReference type="Pfam" id="PF00072">
    <property type="entry name" value="Response_reg"/>
    <property type="match status" value="1"/>
</dbReference>
<feature type="domain" description="Response regulatory" evidence="2">
    <location>
        <begin position="3"/>
        <end position="116"/>
    </location>
</feature>
<keyword evidence="4" id="KW-0238">DNA-binding</keyword>
<dbReference type="RefSeq" id="WP_346760225.1">
    <property type="nucleotide sequence ID" value="NZ_JAUJEB010000005.1"/>
</dbReference>
<dbReference type="PROSITE" id="PS50110">
    <property type="entry name" value="RESPONSE_REGULATORY"/>
    <property type="match status" value="1"/>
</dbReference>
<dbReference type="EMBL" id="JAUJEB010000005">
    <property type="protein sequence ID" value="MDN5214887.1"/>
    <property type="molecule type" value="Genomic_DNA"/>
</dbReference>
<evidence type="ECO:0000259" key="2">
    <source>
        <dbReference type="PROSITE" id="PS50110"/>
    </source>
</evidence>
<dbReference type="InterPro" id="IPR007492">
    <property type="entry name" value="LytTR_DNA-bd_dom"/>
</dbReference>
<accession>A0ABT8LAV2</accession>
<feature type="modified residue" description="4-aspartylphosphate" evidence="1">
    <location>
        <position position="55"/>
    </location>
</feature>
<name>A0ABT8LAV2_9BACT</name>
<proteinExistence type="predicted"/>
<sequence>MIKAIIIDDEHYGRQALKAALKQYTPEVSLLAVCEGPEQGMEAIRSLHPDLVFLDIQMPNMSGFDLLQQLAPIHFEVIFVTSYDQYAIKAIRFSALDYLVKPVDIDDLIQAVKKAKERIDQGNGSHRYQSVLNNIHYKSGKIEKLAVPTLEGIDFFKTDDIIYCQADGNYCTLHLVNHQKQVISKNLKEFENLLAGSGFCRVHNSFLINLQHVQKYIRGEGGYVMLTEDHHVDISRRRKDNFLGMLDSL</sequence>
<organism evidence="4 5">
    <name type="scientific">Agaribacillus aureus</name>
    <dbReference type="NCBI Taxonomy" id="3051825"/>
    <lineage>
        <taxon>Bacteria</taxon>
        <taxon>Pseudomonadati</taxon>
        <taxon>Bacteroidota</taxon>
        <taxon>Cytophagia</taxon>
        <taxon>Cytophagales</taxon>
        <taxon>Splendidivirgaceae</taxon>
        <taxon>Agaribacillus</taxon>
    </lineage>
</organism>
<protein>
    <submittedName>
        <fullName evidence="4">LytTR family DNA-binding domain-containing protein</fullName>
    </submittedName>
</protein>
<dbReference type="Gene3D" id="2.40.50.1020">
    <property type="entry name" value="LytTr DNA-binding domain"/>
    <property type="match status" value="1"/>
</dbReference>
<evidence type="ECO:0000256" key="1">
    <source>
        <dbReference type="PROSITE-ProRule" id="PRU00169"/>
    </source>
</evidence>
<evidence type="ECO:0000313" key="5">
    <source>
        <dbReference type="Proteomes" id="UP001172083"/>
    </source>
</evidence>
<dbReference type="Proteomes" id="UP001172083">
    <property type="component" value="Unassembled WGS sequence"/>
</dbReference>
<dbReference type="InterPro" id="IPR001789">
    <property type="entry name" value="Sig_transdc_resp-reg_receiver"/>
</dbReference>